<evidence type="ECO:0000313" key="10">
    <source>
        <dbReference type="EMBL" id="OMJ28466.1"/>
    </source>
</evidence>
<evidence type="ECO:0000259" key="8">
    <source>
        <dbReference type="Pfam" id="PF01266"/>
    </source>
</evidence>
<dbReference type="Gene3D" id="1.10.8.870">
    <property type="entry name" value="Alpha-glycerophosphate oxidase, cap domain"/>
    <property type="match status" value="1"/>
</dbReference>
<sequence>MFRLYNSKKKLLALSVSAAAGGIGYTIYSSEDFKAKKSYISSLFVKTALSDAKTNLDSSFTNPLRLWKAPHRSDVIKALKDSSVRVNDTTPNEFDLLIIGGGATGSGCAVDAASRGLKVAMIERDDFSSGTSSKSTKLVHGGVRYLQSAIMNLDYGQWKMVREALFERKNLLETAPHLTNELAIVLPVYTWWQLPYFWIGCKMYDVLSGKHRITSSYFMLRDSTIKSFPTINDKNLVGSVIYYDGQQNDSRMNVSLALTAAAKGAVVANHIEVISLVKSKDHSGKDVVKGAIVRDSETGDQWEVRAKGVINATGPFSDSIIQMDDPETKNIVVPSSGVHVMLSGKFCPKDFGLLNPETSDGRVVFFLPWEGKVLAGTTDNPCGLDQNPIPSQEDIDWIISEVNNLLSSDHSVTKDDVLSAWSGIRPLVRDPKSKNTKDLVRNHLIYVSDSKLVTISGGKWTTYREMAEQTIDEAVKAFNLNQLSQSKTADSMIMGGETYSQDLSNSLTSTFGLDEDIAYNLTRSYGDLSWAVAYSNTTNVGNWKERVHPDFPFIEAEIHYSIDQEYARSIPDVFARRFRLAFLNSKAAFESIPKIASIMAKKLNWSNAQLETEISNALDYLKSMGYNAESDPKSLVSLAKSFTFDNNSNIVPANSTGFNFIQMGYYRSEFQSLDKNNTGLVPMSEIISYFKSKNIANYSSKIKEHAEGSNSKEYLNFDQFLSLFKNQKPVKRARTLFSDVLKEDDPQYPTTEVKNSYVGDYP</sequence>
<evidence type="ECO:0000256" key="6">
    <source>
        <dbReference type="ARBA" id="ARBA00023002"/>
    </source>
</evidence>
<dbReference type="Pfam" id="PF01266">
    <property type="entry name" value="DAO"/>
    <property type="match status" value="1"/>
</dbReference>
<dbReference type="GO" id="GO:0006072">
    <property type="term" value="P:glycerol-3-phosphate metabolic process"/>
    <property type="evidence" value="ECO:0007669"/>
    <property type="project" value="UniProtKB-UniRule"/>
</dbReference>
<proteinExistence type="inferred from homology"/>
<comment type="similarity">
    <text evidence="2 7">Belongs to the FAD-dependent glycerol-3-phosphate dehydrogenase family.</text>
</comment>
<dbReference type="Pfam" id="PF16901">
    <property type="entry name" value="DAO_C"/>
    <property type="match status" value="1"/>
</dbReference>
<feature type="domain" description="FAD dependent oxidoreductase" evidence="8">
    <location>
        <begin position="95"/>
        <end position="431"/>
    </location>
</feature>
<dbReference type="PROSITE" id="PS00977">
    <property type="entry name" value="FAD_G3PDH_1"/>
    <property type="match status" value="1"/>
</dbReference>
<name>A0A1R1YP00_9FUNG</name>
<keyword evidence="6 7" id="KW-0560">Oxidoreductase</keyword>
<accession>A0A1R1YP00</accession>
<dbReference type="PRINTS" id="PR01001">
    <property type="entry name" value="FADG3PDH"/>
</dbReference>
<dbReference type="SUPFAM" id="SSF51905">
    <property type="entry name" value="FAD/NAD(P)-binding domain"/>
    <property type="match status" value="1"/>
</dbReference>
<evidence type="ECO:0000256" key="3">
    <source>
        <dbReference type="ARBA" id="ARBA00013029"/>
    </source>
</evidence>
<evidence type="ECO:0000256" key="7">
    <source>
        <dbReference type="RuleBase" id="RU361217"/>
    </source>
</evidence>
<dbReference type="InterPro" id="IPR006076">
    <property type="entry name" value="FAD-dep_OxRdtase"/>
</dbReference>
<dbReference type="InterPro" id="IPR000447">
    <property type="entry name" value="G3P_DH_FAD-dep"/>
</dbReference>
<gene>
    <name evidence="10" type="ORF">AYI69_g2061</name>
</gene>
<dbReference type="OrthoDB" id="264015at2759"/>
<dbReference type="InterPro" id="IPR036188">
    <property type="entry name" value="FAD/NAD-bd_sf"/>
</dbReference>
<dbReference type="SUPFAM" id="SSF47473">
    <property type="entry name" value="EF-hand"/>
    <property type="match status" value="1"/>
</dbReference>
<reference evidence="11" key="1">
    <citation type="submission" date="2017-01" db="EMBL/GenBank/DDBJ databases">
        <authorList>
            <person name="Wang Y."/>
            <person name="White M."/>
            <person name="Kvist S."/>
            <person name="Moncalvo J.-M."/>
        </authorList>
    </citation>
    <scope>NUCLEOTIDE SEQUENCE [LARGE SCALE GENOMIC DNA]</scope>
    <source>
        <strain evidence="11">ID-206-W2</strain>
    </source>
</reference>
<dbReference type="PANTHER" id="PTHR11985:SF15">
    <property type="entry name" value="GLYCEROL-3-PHOSPHATE DEHYDROGENASE, MITOCHONDRIAL"/>
    <property type="match status" value="1"/>
</dbReference>
<dbReference type="EC" id="1.1.5.3" evidence="3 7"/>
<dbReference type="SUPFAM" id="SSF54373">
    <property type="entry name" value="FAD-linked reductases, C-terminal domain"/>
    <property type="match status" value="1"/>
</dbReference>
<comment type="catalytic activity">
    <reaction evidence="7">
        <text>a quinone + sn-glycerol 3-phosphate = dihydroxyacetone phosphate + a quinol</text>
        <dbReference type="Rhea" id="RHEA:18977"/>
        <dbReference type="ChEBI" id="CHEBI:24646"/>
        <dbReference type="ChEBI" id="CHEBI:57597"/>
        <dbReference type="ChEBI" id="CHEBI:57642"/>
        <dbReference type="ChEBI" id="CHEBI:132124"/>
        <dbReference type="EC" id="1.1.5.3"/>
    </reaction>
</comment>
<comment type="caution">
    <text evidence="10">The sequence shown here is derived from an EMBL/GenBank/DDBJ whole genome shotgun (WGS) entry which is preliminary data.</text>
</comment>
<dbReference type="EMBL" id="LSSM01000579">
    <property type="protein sequence ID" value="OMJ28466.1"/>
    <property type="molecule type" value="Genomic_DNA"/>
</dbReference>
<dbReference type="GO" id="GO:0004368">
    <property type="term" value="F:glycerol-3-phosphate dehydrogenase (quinone) activity"/>
    <property type="evidence" value="ECO:0007669"/>
    <property type="project" value="UniProtKB-EC"/>
</dbReference>
<comment type="cofactor">
    <cofactor evidence="1 7">
        <name>FAD</name>
        <dbReference type="ChEBI" id="CHEBI:57692"/>
    </cofactor>
</comment>
<evidence type="ECO:0000259" key="9">
    <source>
        <dbReference type="Pfam" id="PF16901"/>
    </source>
</evidence>
<dbReference type="InterPro" id="IPR038299">
    <property type="entry name" value="DAO_C_sf"/>
</dbReference>
<protein>
    <recommendedName>
        <fullName evidence="3 7">Glycerol-3-phosphate dehydrogenase</fullName>
        <ecNumber evidence="3 7">1.1.5.3</ecNumber>
    </recommendedName>
</protein>
<dbReference type="InterPro" id="IPR011992">
    <property type="entry name" value="EF-hand-dom_pair"/>
</dbReference>
<feature type="domain" description="Alpha-glycerophosphate oxidase C-terminal" evidence="9">
    <location>
        <begin position="486"/>
        <end position="609"/>
    </location>
</feature>
<dbReference type="Gene3D" id="3.30.9.10">
    <property type="entry name" value="D-Amino Acid Oxidase, subunit A, domain 2"/>
    <property type="match status" value="1"/>
</dbReference>
<dbReference type="InterPro" id="IPR031656">
    <property type="entry name" value="DAO_C"/>
</dbReference>
<dbReference type="Proteomes" id="UP000187429">
    <property type="component" value="Unassembled WGS sequence"/>
</dbReference>
<dbReference type="PROSITE" id="PS00978">
    <property type="entry name" value="FAD_G3PDH_2"/>
    <property type="match status" value="1"/>
</dbReference>
<keyword evidence="5" id="KW-0274">FAD</keyword>
<organism evidence="10 11">
    <name type="scientific">Smittium culicis</name>
    <dbReference type="NCBI Taxonomy" id="133412"/>
    <lineage>
        <taxon>Eukaryota</taxon>
        <taxon>Fungi</taxon>
        <taxon>Fungi incertae sedis</taxon>
        <taxon>Zoopagomycota</taxon>
        <taxon>Kickxellomycotina</taxon>
        <taxon>Harpellomycetes</taxon>
        <taxon>Harpellales</taxon>
        <taxon>Legeriomycetaceae</taxon>
        <taxon>Smittium</taxon>
    </lineage>
</organism>
<keyword evidence="4 7" id="KW-0285">Flavoprotein</keyword>
<evidence type="ECO:0000256" key="1">
    <source>
        <dbReference type="ARBA" id="ARBA00001974"/>
    </source>
</evidence>
<dbReference type="GO" id="GO:0005739">
    <property type="term" value="C:mitochondrion"/>
    <property type="evidence" value="ECO:0007669"/>
    <property type="project" value="TreeGrafter"/>
</dbReference>
<feature type="non-terminal residue" evidence="10">
    <location>
        <position position="762"/>
    </location>
</feature>
<dbReference type="Gene3D" id="3.50.50.60">
    <property type="entry name" value="FAD/NAD(P)-binding domain"/>
    <property type="match status" value="1"/>
</dbReference>
<dbReference type="PANTHER" id="PTHR11985">
    <property type="entry name" value="GLYCEROL-3-PHOSPHATE DEHYDROGENASE"/>
    <property type="match status" value="1"/>
</dbReference>
<evidence type="ECO:0000313" key="11">
    <source>
        <dbReference type="Proteomes" id="UP000187429"/>
    </source>
</evidence>
<evidence type="ECO:0000256" key="2">
    <source>
        <dbReference type="ARBA" id="ARBA00007330"/>
    </source>
</evidence>
<keyword evidence="11" id="KW-1185">Reference proteome</keyword>
<evidence type="ECO:0000256" key="4">
    <source>
        <dbReference type="ARBA" id="ARBA00022630"/>
    </source>
</evidence>
<dbReference type="AlphaFoldDB" id="A0A1R1YP00"/>
<evidence type="ECO:0000256" key="5">
    <source>
        <dbReference type="ARBA" id="ARBA00022827"/>
    </source>
</evidence>